<evidence type="ECO:0000313" key="2">
    <source>
        <dbReference type="EMBL" id="MFD1589073.1"/>
    </source>
</evidence>
<dbReference type="SUPFAM" id="SSF53474">
    <property type="entry name" value="alpha/beta-Hydrolases"/>
    <property type="match status" value="1"/>
</dbReference>
<protein>
    <submittedName>
        <fullName evidence="2">Dienelactone hydrolase family protein</fullName>
        <ecNumber evidence="2">3.1.-.-</ecNumber>
    </submittedName>
</protein>
<gene>
    <name evidence="2" type="ORF">ACFR9U_18995</name>
</gene>
<evidence type="ECO:0000259" key="1">
    <source>
        <dbReference type="Pfam" id="PF01738"/>
    </source>
</evidence>
<keyword evidence="2" id="KW-0378">Hydrolase</keyword>
<evidence type="ECO:0000313" key="3">
    <source>
        <dbReference type="Proteomes" id="UP001597119"/>
    </source>
</evidence>
<dbReference type="Gene3D" id="3.40.50.1820">
    <property type="entry name" value="alpha/beta hydrolase"/>
    <property type="match status" value="1"/>
</dbReference>
<dbReference type="GO" id="GO:0016787">
    <property type="term" value="F:hydrolase activity"/>
    <property type="evidence" value="ECO:0007669"/>
    <property type="project" value="UniProtKB-KW"/>
</dbReference>
<proteinExistence type="predicted"/>
<reference evidence="2 3" key="1">
    <citation type="journal article" date="2019" name="Int. J. Syst. Evol. Microbiol.">
        <title>The Global Catalogue of Microorganisms (GCM) 10K type strain sequencing project: providing services to taxonomists for standard genome sequencing and annotation.</title>
        <authorList>
            <consortium name="The Broad Institute Genomics Platform"/>
            <consortium name="The Broad Institute Genome Sequencing Center for Infectious Disease"/>
            <person name="Wu L."/>
            <person name="Ma J."/>
        </authorList>
    </citation>
    <scope>NUCLEOTIDE SEQUENCE [LARGE SCALE GENOMIC DNA]</scope>
    <source>
        <strain evidence="2 3">CGMCC 1.12125</strain>
    </source>
</reference>
<accession>A0ABD6CI25</accession>
<name>A0ABD6CI25_9EURY</name>
<dbReference type="AlphaFoldDB" id="A0ABD6CI25"/>
<dbReference type="PANTHER" id="PTHR22946">
    <property type="entry name" value="DIENELACTONE HYDROLASE DOMAIN-CONTAINING PROTEIN-RELATED"/>
    <property type="match status" value="1"/>
</dbReference>
<dbReference type="RefSeq" id="WP_247378721.1">
    <property type="nucleotide sequence ID" value="NZ_JALLGV010000005.1"/>
</dbReference>
<dbReference type="InterPro" id="IPR002925">
    <property type="entry name" value="Dienelactn_hydro"/>
</dbReference>
<dbReference type="Proteomes" id="UP001597119">
    <property type="component" value="Unassembled WGS sequence"/>
</dbReference>
<organism evidence="2 3">
    <name type="scientific">Halorientalis brevis</name>
    <dbReference type="NCBI Taxonomy" id="1126241"/>
    <lineage>
        <taxon>Archaea</taxon>
        <taxon>Methanobacteriati</taxon>
        <taxon>Methanobacteriota</taxon>
        <taxon>Stenosarchaea group</taxon>
        <taxon>Halobacteria</taxon>
        <taxon>Halobacteriales</taxon>
        <taxon>Haloarculaceae</taxon>
        <taxon>Halorientalis</taxon>
    </lineage>
</organism>
<dbReference type="EMBL" id="JBHUDJ010000014">
    <property type="protein sequence ID" value="MFD1589073.1"/>
    <property type="molecule type" value="Genomic_DNA"/>
</dbReference>
<dbReference type="Pfam" id="PF01738">
    <property type="entry name" value="DLH"/>
    <property type="match status" value="1"/>
</dbReference>
<dbReference type="InterPro" id="IPR029058">
    <property type="entry name" value="AB_hydrolase_fold"/>
</dbReference>
<dbReference type="EC" id="3.1.-.-" evidence="2"/>
<dbReference type="InterPro" id="IPR050261">
    <property type="entry name" value="FrsA_esterase"/>
</dbReference>
<comment type="caution">
    <text evidence="2">The sequence shown here is derived from an EMBL/GenBank/DDBJ whole genome shotgun (WGS) entry which is preliminary data.</text>
</comment>
<feature type="domain" description="Dienelactone hydrolase" evidence="1">
    <location>
        <begin position="74"/>
        <end position="191"/>
    </location>
</feature>
<keyword evidence="3" id="KW-1185">Reference proteome</keyword>
<sequence>MDLVNIPVDGVTLPGHLTVPREATGIVAFAHGSGSSRHSPRNNYVADVLNDRGLATLLFDLLTEREDQARTSRFDVDLLTRRLLAATDWLRSQPRTSELPLGYFGSSTGAAAALRAAAARPDDAGAVVSRGGRVDMAEAVLDEVRAPTLFIVGGADYNVLALNREALTRLTCEKDLEVVPNAGHLFEGEGELEHVADVAATWFESKLTAAREAAGGGRNHRPGHR</sequence>